<evidence type="ECO:0000313" key="1">
    <source>
        <dbReference type="EMBL" id="TGN30307.1"/>
    </source>
</evidence>
<proteinExistence type="predicted"/>
<reference evidence="1 2" key="1">
    <citation type="submission" date="2019-03" db="EMBL/GenBank/DDBJ databases">
        <title>Empedobacter tilapiae sp. nov., isolated from an intestine of Nile tilapia Oreochromis niloticus.</title>
        <authorList>
            <person name="Kim Y.-O."/>
            <person name="Yoon J.-H."/>
        </authorList>
    </citation>
    <scope>NUCLEOTIDE SEQUENCE [LARGE SCALE GENOMIC DNA]</scope>
    <source>
        <strain evidence="1 2">MRS2</strain>
    </source>
</reference>
<organism evidence="1 2">
    <name type="scientific">Empedobacter tilapiae</name>
    <dbReference type="NCBI Taxonomy" id="2491114"/>
    <lineage>
        <taxon>Bacteria</taxon>
        <taxon>Pseudomonadati</taxon>
        <taxon>Bacteroidota</taxon>
        <taxon>Flavobacteriia</taxon>
        <taxon>Flavobacteriales</taxon>
        <taxon>Weeksellaceae</taxon>
        <taxon>Empedobacter</taxon>
    </lineage>
</organism>
<dbReference type="SUPFAM" id="SSF48295">
    <property type="entry name" value="TrpR-like"/>
    <property type="match status" value="1"/>
</dbReference>
<dbReference type="GO" id="GO:0043565">
    <property type="term" value="F:sequence-specific DNA binding"/>
    <property type="evidence" value="ECO:0007669"/>
    <property type="project" value="InterPro"/>
</dbReference>
<sequence>MNSPNYKIIYFDIINQKHPEKLDQCIDILNKKKLNSIDIIELNKRIFPKQDTETEKFNQKQRSYSKNDIIYILQFQKKYHLNNSQIASKFKLSRNTIAKWKKMFV</sequence>
<dbReference type="AlphaFoldDB" id="A0A4Z1BKI1"/>
<dbReference type="Proteomes" id="UP000297998">
    <property type="component" value="Unassembled WGS sequence"/>
</dbReference>
<dbReference type="OrthoDB" id="1260792at2"/>
<protein>
    <submittedName>
        <fullName evidence="1">Helix-turn-helix domain-containing protein</fullName>
    </submittedName>
</protein>
<gene>
    <name evidence="1" type="ORF">E4J94_01690</name>
</gene>
<keyword evidence="2" id="KW-1185">Reference proteome</keyword>
<dbReference type="EMBL" id="SRPE01000001">
    <property type="protein sequence ID" value="TGN30307.1"/>
    <property type="molecule type" value="Genomic_DNA"/>
</dbReference>
<evidence type="ECO:0000313" key="2">
    <source>
        <dbReference type="Proteomes" id="UP000297998"/>
    </source>
</evidence>
<comment type="caution">
    <text evidence="1">The sequence shown here is derived from an EMBL/GenBank/DDBJ whole genome shotgun (WGS) entry which is preliminary data.</text>
</comment>
<name>A0A4Z1BKI1_9FLAO</name>
<accession>A0A4Z1BKI1</accession>
<dbReference type="InterPro" id="IPR010921">
    <property type="entry name" value="Trp_repressor/repl_initiator"/>
</dbReference>